<dbReference type="CDD" id="cd10033">
    <property type="entry name" value="UDG_like"/>
    <property type="match status" value="1"/>
</dbReference>
<reference evidence="2 3" key="1">
    <citation type="submission" date="2024-03" db="EMBL/GenBank/DDBJ databases">
        <title>Complete Genome Sequence and Annotation of Ignatzschineria larvae DSM 13226.</title>
        <authorList>
            <person name="Cantrell E."/>
            <person name="Burcham Z.M."/>
        </authorList>
    </citation>
    <scope>NUCLEOTIDE SEQUENCE [LARGE SCALE GENOMIC DNA]</scope>
    <source>
        <strain evidence="2 3">DSM 13226</strain>
    </source>
</reference>
<dbReference type="InterPro" id="IPR005122">
    <property type="entry name" value="Uracil-DNA_glycosylase-like"/>
</dbReference>
<dbReference type="PANTHER" id="PTHR42160">
    <property type="entry name" value="URACIL-DNA GLYCOSYLASE SUPERFAMILY PROTEIN"/>
    <property type="match status" value="1"/>
</dbReference>
<evidence type="ECO:0000313" key="3">
    <source>
        <dbReference type="Proteomes" id="UP001449178"/>
    </source>
</evidence>
<organism evidence="2 3">
    <name type="scientific">Ignatzschineria larvae DSM 13226</name>
    <dbReference type="NCBI Taxonomy" id="1111732"/>
    <lineage>
        <taxon>Bacteria</taxon>
        <taxon>Pseudomonadati</taxon>
        <taxon>Pseudomonadota</taxon>
        <taxon>Gammaproteobacteria</taxon>
        <taxon>Cardiobacteriales</taxon>
        <taxon>Ignatzschineriaceae</taxon>
        <taxon>Ignatzschineria</taxon>
    </lineage>
</organism>
<dbReference type="PANTHER" id="PTHR42160:SF1">
    <property type="entry name" value="URACIL-DNA GLYCOSYLASE SUPERFAMILY PROTEIN"/>
    <property type="match status" value="1"/>
</dbReference>
<feature type="domain" description="Uracil-DNA glycosylase-like" evidence="1">
    <location>
        <begin position="30"/>
        <end position="187"/>
    </location>
</feature>
<dbReference type="Proteomes" id="UP001449178">
    <property type="component" value="Chromosome"/>
</dbReference>
<dbReference type="RefSeq" id="WP_034855634.1">
    <property type="nucleotide sequence ID" value="NZ_AZOD01000014.1"/>
</dbReference>
<dbReference type="EMBL" id="CP150637">
    <property type="protein sequence ID" value="WZW87560.1"/>
    <property type="molecule type" value="Genomic_DNA"/>
</dbReference>
<dbReference type="Pfam" id="PF03167">
    <property type="entry name" value="UDG"/>
    <property type="match status" value="1"/>
</dbReference>
<dbReference type="SMART" id="SM00987">
    <property type="entry name" value="UreE_C"/>
    <property type="match status" value="1"/>
</dbReference>
<dbReference type="InterPro" id="IPR036895">
    <property type="entry name" value="Uracil-DNA_glycosylase-like_sf"/>
</dbReference>
<gene>
    <name evidence="2" type="ORF">WMO13_09345</name>
</gene>
<protein>
    <submittedName>
        <fullName evidence="2">Uracil-DNA glycosylase family protein</fullName>
    </submittedName>
</protein>
<dbReference type="SMART" id="SM00986">
    <property type="entry name" value="UDG"/>
    <property type="match status" value="1"/>
</dbReference>
<keyword evidence="3" id="KW-1185">Reference proteome</keyword>
<proteinExistence type="predicted"/>
<name>A0ABZ3C0J9_9GAMM</name>
<evidence type="ECO:0000313" key="2">
    <source>
        <dbReference type="EMBL" id="WZW87560.1"/>
    </source>
</evidence>
<dbReference type="InterPro" id="IPR047124">
    <property type="entry name" value="HI_0220.2"/>
</dbReference>
<sequence length="196" mass="22865">MKKDSFTAIFADIKADPMNATYEQQGIAPLYSVNKQAKIVIVGQAPGKRAEESGLYWNDPSGDHLREWLNVSREDFYHRSEFAILPMDFYFPGKGKSGDLPPRKGFAEKWHPRLLQLMPNVELILLVGNYAVHRYLQQPSKVSLTEIVQHYRDYLPEYFPLVHPSPRNRIWERKNPWFETEVIPELQRRVAKILQG</sequence>
<accession>A0ABZ3C0J9</accession>
<dbReference type="Gene3D" id="3.40.470.10">
    <property type="entry name" value="Uracil-DNA glycosylase-like domain"/>
    <property type="match status" value="1"/>
</dbReference>
<evidence type="ECO:0000259" key="1">
    <source>
        <dbReference type="SMART" id="SM00986"/>
    </source>
</evidence>
<dbReference type="SUPFAM" id="SSF52141">
    <property type="entry name" value="Uracil-DNA glycosylase-like"/>
    <property type="match status" value="1"/>
</dbReference>